<evidence type="ECO:0000256" key="7">
    <source>
        <dbReference type="ARBA" id="ARBA00023065"/>
    </source>
</evidence>
<dbReference type="Gene3D" id="2.40.170.20">
    <property type="entry name" value="TonB-dependent receptor, beta-barrel domain"/>
    <property type="match status" value="1"/>
</dbReference>
<dbReference type="InterPro" id="IPR037066">
    <property type="entry name" value="Plug_dom_sf"/>
</dbReference>
<evidence type="ECO:0000259" key="15">
    <source>
        <dbReference type="Pfam" id="PF07715"/>
    </source>
</evidence>
<evidence type="ECO:0000256" key="4">
    <source>
        <dbReference type="ARBA" id="ARBA00022496"/>
    </source>
</evidence>
<dbReference type="GO" id="GO:0006826">
    <property type="term" value="P:iron ion transport"/>
    <property type="evidence" value="ECO:0007669"/>
    <property type="project" value="UniProtKB-KW"/>
</dbReference>
<keyword evidence="10 11" id="KW-0998">Cell outer membrane</keyword>
<dbReference type="SUPFAM" id="SSF56935">
    <property type="entry name" value="Porins"/>
    <property type="match status" value="1"/>
</dbReference>
<evidence type="ECO:0000313" key="17">
    <source>
        <dbReference type="Proteomes" id="UP000179467"/>
    </source>
</evidence>
<keyword evidence="9 11" id="KW-0472">Membrane</keyword>
<dbReference type="InterPro" id="IPR036942">
    <property type="entry name" value="Beta-barrel_TonB_sf"/>
</dbReference>
<dbReference type="PANTHER" id="PTHR32552:SF81">
    <property type="entry name" value="TONB-DEPENDENT OUTER MEMBRANE RECEPTOR"/>
    <property type="match status" value="1"/>
</dbReference>
<dbReference type="GO" id="GO:0009279">
    <property type="term" value="C:cell outer membrane"/>
    <property type="evidence" value="ECO:0007669"/>
    <property type="project" value="UniProtKB-SubCell"/>
</dbReference>
<reference evidence="16 17" key="1">
    <citation type="submission" date="2016-09" db="EMBL/GenBank/DDBJ databases">
        <title>Metabolic pathway, cell adaptation mechanisms and a novel monoxygenase revealed through proteogenomic-transcription analysis of a Sphingomonas haloaromaticamans strain degrading the fungicide ortho-phenylphenol.</title>
        <authorList>
            <person name="Perruchon C."/>
            <person name="Papadopoulou E.S."/>
            <person name="Rousidou C."/>
            <person name="Vasileiadis S."/>
            <person name="Tanou G."/>
            <person name="Amoutzias G."/>
            <person name="Molassiotis A."/>
            <person name="Karpouzas D.G."/>
        </authorList>
    </citation>
    <scope>NUCLEOTIDE SEQUENCE [LARGE SCALE GENOMIC DNA]</scope>
    <source>
        <strain evidence="16 17">P3</strain>
    </source>
</reference>
<dbReference type="PROSITE" id="PS52016">
    <property type="entry name" value="TONB_DEPENDENT_REC_3"/>
    <property type="match status" value="1"/>
</dbReference>
<dbReference type="OrthoDB" id="99480at2"/>
<comment type="caution">
    <text evidence="16">The sequence shown here is derived from an EMBL/GenBank/DDBJ whole genome shotgun (WGS) entry which is preliminary data.</text>
</comment>
<keyword evidence="17" id="KW-1185">Reference proteome</keyword>
<evidence type="ECO:0000256" key="9">
    <source>
        <dbReference type="ARBA" id="ARBA00023136"/>
    </source>
</evidence>
<evidence type="ECO:0000256" key="3">
    <source>
        <dbReference type="ARBA" id="ARBA00022452"/>
    </source>
</evidence>
<keyword evidence="7" id="KW-0406">Ion transport</keyword>
<proteinExistence type="inferred from homology"/>
<sequence length="684" mass="73419">MHISGFLKMASPAAMALAIGLGGSPAVAAEAAPPQESAEAIVVWGRAQAQIGIATAGSQGVVGYADLEKRPILRVGELVETVPGVIATQHSGTGKANQYFLRGFNLDHGTDFAGFVDGMPVNMRTHGHGQGYLDYNFLIPELVERVDYAKGPYSVDAGDFSAAGTVRFSTYRQLARPFVEITAGSNDYYRGLAALSMDDDAGGTTLVGIEGLASRGPWVLDENHRKANLLAKYSRDDWSVTAMAYHARWNSTDQIPLRAVEDGSIPRLGYIDPDLGGRTTRLSLSGDAEIGDGTSVNAYAIYYQMRLTSNFTYFAADPVNGDEFQQRDKRGIFGGAIRHHWDGATAGIPTIFRLGADTRYDLIGRVGLYPSVDGRRRDPIRQDKVDEYSVSGYGEAELALGGGVRAILGLRGDFYGYDVDADISANSGLGTDAQLSPKVALAWAAAKGLEFYANYGESFHSNDARGAAISIDSATGDPVDSVDLLVRARGAEIGARVEGARFNASLVGFWLKLGSELVFVGDAGTTEPNDASKRLGMEFNAFWRPVDAVSFDLSAAYTRARFSGTPSAVDRIPGSVGFVLGAGAAIDLGDGLSAALRVRHFGKAPLIEDGTVKSQPTTLVNLGGYKALGPWRIGVDIYNLFNARDADITYFYESRLANEAEPVEDIHFHPVEPRQFRVSLRRSF</sequence>
<keyword evidence="4" id="KW-0410">Iron transport</keyword>
<feature type="signal peptide" evidence="13">
    <location>
        <begin position="1"/>
        <end position="28"/>
    </location>
</feature>
<dbReference type="EMBL" id="MIPT01000001">
    <property type="protein sequence ID" value="OHT21831.1"/>
    <property type="molecule type" value="Genomic_DNA"/>
</dbReference>
<gene>
    <name evidence="16" type="primary">btuB_12</name>
    <name evidence="16" type="ORF">BHE75_03842</name>
</gene>
<dbReference type="InterPro" id="IPR012910">
    <property type="entry name" value="Plug_dom"/>
</dbReference>
<dbReference type="InterPro" id="IPR039426">
    <property type="entry name" value="TonB-dep_rcpt-like"/>
</dbReference>
<dbReference type="Pfam" id="PF00593">
    <property type="entry name" value="TonB_dep_Rec_b-barrel"/>
    <property type="match status" value="1"/>
</dbReference>
<feature type="domain" description="TonB-dependent receptor plug" evidence="15">
    <location>
        <begin position="55"/>
        <end position="165"/>
    </location>
</feature>
<evidence type="ECO:0000256" key="12">
    <source>
        <dbReference type="RuleBase" id="RU003357"/>
    </source>
</evidence>
<accession>A0A1S1HK62</accession>
<keyword evidence="6" id="KW-0408">Iron</keyword>
<dbReference type="RefSeq" id="WP_084653361.1">
    <property type="nucleotide sequence ID" value="NZ_MIPT01000001.1"/>
</dbReference>
<evidence type="ECO:0000256" key="2">
    <source>
        <dbReference type="ARBA" id="ARBA00022448"/>
    </source>
</evidence>
<comment type="similarity">
    <text evidence="11 12">Belongs to the TonB-dependent receptor family.</text>
</comment>
<evidence type="ECO:0000256" key="5">
    <source>
        <dbReference type="ARBA" id="ARBA00022692"/>
    </source>
</evidence>
<keyword evidence="5 11" id="KW-0812">Transmembrane</keyword>
<keyword evidence="8 12" id="KW-0798">TonB box</keyword>
<feature type="chain" id="PRO_5012865228" evidence="13">
    <location>
        <begin position="29"/>
        <end position="684"/>
    </location>
</feature>
<dbReference type="Pfam" id="PF07715">
    <property type="entry name" value="Plug"/>
    <property type="match status" value="1"/>
</dbReference>
<dbReference type="PANTHER" id="PTHR32552">
    <property type="entry name" value="FERRICHROME IRON RECEPTOR-RELATED"/>
    <property type="match status" value="1"/>
</dbReference>
<dbReference type="Proteomes" id="UP000179467">
    <property type="component" value="Unassembled WGS sequence"/>
</dbReference>
<evidence type="ECO:0000259" key="14">
    <source>
        <dbReference type="Pfam" id="PF00593"/>
    </source>
</evidence>
<organism evidence="16 17">
    <name type="scientific">Edaphosphingomonas haloaromaticamans</name>
    <dbReference type="NCBI Taxonomy" id="653954"/>
    <lineage>
        <taxon>Bacteria</taxon>
        <taxon>Pseudomonadati</taxon>
        <taxon>Pseudomonadota</taxon>
        <taxon>Alphaproteobacteria</taxon>
        <taxon>Sphingomonadales</taxon>
        <taxon>Rhizorhabdaceae</taxon>
        <taxon>Edaphosphingomonas</taxon>
    </lineage>
</organism>
<evidence type="ECO:0000256" key="13">
    <source>
        <dbReference type="SAM" id="SignalP"/>
    </source>
</evidence>
<evidence type="ECO:0000256" key="11">
    <source>
        <dbReference type="PROSITE-ProRule" id="PRU01360"/>
    </source>
</evidence>
<dbReference type="Gene3D" id="2.170.130.10">
    <property type="entry name" value="TonB-dependent receptor, plug domain"/>
    <property type="match status" value="1"/>
</dbReference>
<evidence type="ECO:0000256" key="6">
    <source>
        <dbReference type="ARBA" id="ARBA00023004"/>
    </source>
</evidence>
<dbReference type="InterPro" id="IPR000531">
    <property type="entry name" value="Beta-barrel_TonB"/>
</dbReference>
<keyword evidence="13" id="KW-0732">Signal</keyword>
<keyword evidence="3 11" id="KW-1134">Transmembrane beta strand</keyword>
<name>A0A1S1HK62_9SPHN</name>
<evidence type="ECO:0000256" key="1">
    <source>
        <dbReference type="ARBA" id="ARBA00004571"/>
    </source>
</evidence>
<dbReference type="AlphaFoldDB" id="A0A1S1HK62"/>
<keyword evidence="2 11" id="KW-0813">Transport</keyword>
<comment type="subcellular location">
    <subcellularLocation>
        <location evidence="1 11">Cell outer membrane</location>
        <topology evidence="1 11">Multi-pass membrane protein</topology>
    </subcellularLocation>
</comment>
<protein>
    <submittedName>
        <fullName evidence="16">Vitamin B12 transporter BtuB</fullName>
    </submittedName>
</protein>
<evidence type="ECO:0000256" key="10">
    <source>
        <dbReference type="ARBA" id="ARBA00023237"/>
    </source>
</evidence>
<evidence type="ECO:0000313" key="16">
    <source>
        <dbReference type="EMBL" id="OHT21831.1"/>
    </source>
</evidence>
<feature type="domain" description="TonB-dependent receptor-like beta-barrel" evidence="14">
    <location>
        <begin position="268"/>
        <end position="640"/>
    </location>
</feature>
<evidence type="ECO:0000256" key="8">
    <source>
        <dbReference type="ARBA" id="ARBA00023077"/>
    </source>
</evidence>